<dbReference type="OrthoDB" id="72772at2759"/>
<evidence type="ECO:0000256" key="3">
    <source>
        <dbReference type="ARBA" id="ARBA00023054"/>
    </source>
</evidence>
<feature type="compositionally biased region" description="Low complexity" evidence="5">
    <location>
        <begin position="839"/>
        <end position="852"/>
    </location>
</feature>
<feature type="region of interest" description="Disordered" evidence="5">
    <location>
        <begin position="789"/>
        <end position="853"/>
    </location>
</feature>
<evidence type="ECO:0000256" key="4">
    <source>
        <dbReference type="SAM" id="Coils"/>
    </source>
</evidence>
<keyword evidence="3 4" id="KW-0175">Coiled coil</keyword>
<dbReference type="GO" id="GO:0000323">
    <property type="term" value="C:lytic vacuole"/>
    <property type="evidence" value="ECO:0007669"/>
    <property type="project" value="TreeGrafter"/>
</dbReference>
<dbReference type="GO" id="GO:0005768">
    <property type="term" value="C:endosome"/>
    <property type="evidence" value="ECO:0007669"/>
    <property type="project" value="TreeGrafter"/>
</dbReference>
<sequence length="937" mass="101890">MPPDNRTAMSDNGLEEQSFEQSFEYISDLLPEYTHRRIRHISSVQVRNLTPFPERDTLAHALSHSAEQIQFTANGHHADDLDISMSMKRSRRISLNSVNTMRSIRSDEANAAGDGLQSAAEQSVRGRARAASRTSITHRTPPTAPTIRGNRNRTMSNASSLFGKGIASLPSSASALPAFYQVHTQAGLEKVIQTRLVESFLSITVHHDPEASLPSTPLSPRSLHPPSSPSTPAPSANKSRLNGVHAKSHKPVSRSEDQRIPDVPSRPLFNRSQSTTHARAPSTPTPPPRTPVKPSFSSPSTSAQSTDSSIPDFLSPIHPPSTNPSFTIDASADFAPGTNTTGQDVTVALWAKLPPSTTNKGKGREDSAGSWTVLTEWSFSLSELVPLSEDLQAHSSQLPPNTLVVHLDPPGRPYALLPSRQKTRSRSRSPEGYASDPESGRVKHVKDLFTDPPASPLPRRRHRRAPRRESHSPEPDYVYTASWQDLFNLVTLQRCIQEAQSSLDFVIHRIDTSVLEDVGGRLMREVGEREVVVGHFRKEVEALRGRCDERMADIANRRAQLKQRRDVLRQAKEHLQEDGARLEALESSQREERVRVDELKTSLAPTRSALLSVLASLFPIEMREAGELLFTIVDVPLPIPVAATDPAPPLSVVGQRDVNEESVATALGYAAQLVQMAAGYLGKGLVYPITYVGSRSLIRDGISAMVGPRMFPLFPKGVDTYRFEYGVFLLNKDIELLMADHDLRALDMRHTLANLKNLLLTVTNGAEPPRGFGSGLGTGRRLGQMENLSESSLGLESVREGSPVEGEDDPATPKPAHAEFRGGPDNGNGNGAGEGDGQTTGATTPTGLTKRTFMPTFNTLSSGLGFLSLRRYGKSTVNLGDGNGAADDGDLVEDDRRTLRGEDTGREDTEPAHTENGPGREKVPSASEPANATTVLS</sequence>
<feature type="region of interest" description="Disordered" evidence="5">
    <location>
        <begin position="208"/>
        <end position="339"/>
    </location>
</feature>
<dbReference type="GO" id="GO:0032991">
    <property type="term" value="C:protein-containing complex"/>
    <property type="evidence" value="ECO:0007669"/>
    <property type="project" value="UniProtKB-ARBA"/>
</dbReference>
<feature type="region of interest" description="Disordered" evidence="5">
    <location>
        <begin position="877"/>
        <end position="937"/>
    </location>
</feature>
<dbReference type="STRING" id="1314674.A0A0D7B2F9"/>
<feature type="region of interest" description="Disordered" evidence="5">
    <location>
        <begin position="126"/>
        <end position="153"/>
    </location>
</feature>
<evidence type="ECO:0000313" key="6">
    <source>
        <dbReference type="EMBL" id="KIY64395.1"/>
    </source>
</evidence>
<proteinExistence type="inferred from homology"/>
<feature type="compositionally biased region" description="Polar residues" evidence="5">
    <location>
        <begin position="928"/>
        <end position="937"/>
    </location>
</feature>
<dbReference type="Proteomes" id="UP000054007">
    <property type="component" value="Unassembled WGS sequence"/>
</dbReference>
<name>A0A0D7B2F9_9AGAR</name>
<evidence type="ECO:0000313" key="7">
    <source>
        <dbReference type="Proteomes" id="UP000054007"/>
    </source>
</evidence>
<dbReference type="PANTHER" id="PTHR15157">
    <property type="entry name" value="UV RADIATION RESISTANCE-ASSOCIATED GENE PROTEIN"/>
    <property type="match status" value="1"/>
</dbReference>
<accession>A0A0D7B2F9</accession>
<dbReference type="AlphaFoldDB" id="A0A0D7B2F9"/>
<dbReference type="PANTHER" id="PTHR15157:SF5">
    <property type="entry name" value="UV RADIATION RESISTANCE-ASSOCIATED GENE PROTEIN"/>
    <property type="match status" value="1"/>
</dbReference>
<dbReference type="InterPro" id="IPR018791">
    <property type="entry name" value="UV_resistance/autophagy_Atg14"/>
</dbReference>
<organism evidence="6 7">
    <name type="scientific">Cylindrobasidium torrendii FP15055 ss-10</name>
    <dbReference type="NCBI Taxonomy" id="1314674"/>
    <lineage>
        <taxon>Eukaryota</taxon>
        <taxon>Fungi</taxon>
        <taxon>Dikarya</taxon>
        <taxon>Basidiomycota</taxon>
        <taxon>Agaricomycotina</taxon>
        <taxon>Agaricomycetes</taxon>
        <taxon>Agaricomycetidae</taxon>
        <taxon>Agaricales</taxon>
        <taxon>Marasmiineae</taxon>
        <taxon>Physalacriaceae</taxon>
        <taxon>Cylindrobasidium</taxon>
    </lineage>
</organism>
<feature type="region of interest" description="Disordered" evidence="5">
    <location>
        <begin position="402"/>
        <end position="475"/>
    </location>
</feature>
<protein>
    <recommendedName>
        <fullName evidence="2">Autophagy-related protein 14</fullName>
    </recommendedName>
</protein>
<feature type="compositionally biased region" description="Basic and acidic residues" evidence="5">
    <location>
        <begin position="438"/>
        <end position="449"/>
    </location>
</feature>
<evidence type="ECO:0000256" key="2">
    <source>
        <dbReference type="ARBA" id="ARBA00013807"/>
    </source>
</evidence>
<dbReference type="GO" id="GO:0000149">
    <property type="term" value="F:SNARE binding"/>
    <property type="evidence" value="ECO:0007669"/>
    <property type="project" value="TreeGrafter"/>
</dbReference>
<evidence type="ECO:0000256" key="5">
    <source>
        <dbReference type="SAM" id="MobiDB-lite"/>
    </source>
</evidence>
<feature type="compositionally biased region" description="Low complexity" evidence="5">
    <location>
        <begin position="211"/>
        <end position="225"/>
    </location>
</feature>
<reference evidence="6 7" key="1">
    <citation type="journal article" date="2015" name="Fungal Genet. Biol.">
        <title>Evolution of novel wood decay mechanisms in Agaricales revealed by the genome sequences of Fistulina hepatica and Cylindrobasidium torrendii.</title>
        <authorList>
            <person name="Floudas D."/>
            <person name="Held B.W."/>
            <person name="Riley R."/>
            <person name="Nagy L.G."/>
            <person name="Koehler G."/>
            <person name="Ransdell A.S."/>
            <person name="Younus H."/>
            <person name="Chow J."/>
            <person name="Chiniquy J."/>
            <person name="Lipzen A."/>
            <person name="Tritt A."/>
            <person name="Sun H."/>
            <person name="Haridas S."/>
            <person name="LaButti K."/>
            <person name="Ohm R.A."/>
            <person name="Kues U."/>
            <person name="Blanchette R.A."/>
            <person name="Grigoriev I.V."/>
            <person name="Minto R.E."/>
            <person name="Hibbett D.S."/>
        </authorList>
    </citation>
    <scope>NUCLEOTIDE SEQUENCE [LARGE SCALE GENOMIC DNA]</scope>
    <source>
        <strain evidence="6 7">FP15055 ss-10</strain>
    </source>
</reference>
<feature type="compositionally biased region" description="Basic and acidic residues" evidence="5">
    <location>
        <begin position="894"/>
        <end position="923"/>
    </location>
</feature>
<comment type="similarity">
    <text evidence="1">Belongs to the ATG14 family.</text>
</comment>
<feature type="coiled-coil region" evidence="4">
    <location>
        <begin position="551"/>
        <end position="588"/>
    </location>
</feature>
<keyword evidence="7" id="KW-1185">Reference proteome</keyword>
<dbReference type="Pfam" id="PF10186">
    <property type="entry name" value="ATG14"/>
    <property type="match status" value="1"/>
</dbReference>
<evidence type="ECO:0000256" key="1">
    <source>
        <dbReference type="ARBA" id="ARBA00009574"/>
    </source>
</evidence>
<dbReference type="GO" id="GO:0035493">
    <property type="term" value="P:SNARE complex assembly"/>
    <property type="evidence" value="ECO:0007669"/>
    <property type="project" value="TreeGrafter"/>
</dbReference>
<gene>
    <name evidence="6" type="ORF">CYLTODRAFT_493164</name>
</gene>
<dbReference type="EMBL" id="KN880638">
    <property type="protein sequence ID" value="KIY64395.1"/>
    <property type="molecule type" value="Genomic_DNA"/>
</dbReference>
<feature type="compositionally biased region" description="Gly residues" evidence="5">
    <location>
        <begin position="824"/>
        <end position="838"/>
    </location>
</feature>
<feature type="compositionally biased region" description="Low complexity" evidence="5">
    <location>
        <begin position="292"/>
        <end position="311"/>
    </location>
</feature>